<organism evidence="1">
    <name type="scientific">Soboliphyme baturini</name>
    <dbReference type="NCBI Taxonomy" id="241478"/>
    <lineage>
        <taxon>Eukaryota</taxon>
        <taxon>Metazoa</taxon>
        <taxon>Ecdysozoa</taxon>
        <taxon>Nematoda</taxon>
        <taxon>Enoplea</taxon>
        <taxon>Dorylaimia</taxon>
        <taxon>Dioctophymatida</taxon>
        <taxon>Dioctophymatoidea</taxon>
        <taxon>Soboliphymatidae</taxon>
        <taxon>Soboliphyme</taxon>
    </lineage>
</organism>
<dbReference type="WBParaSite" id="SBAD_0000382201-mRNA-1">
    <property type="protein sequence ID" value="SBAD_0000382201-mRNA-1"/>
    <property type="gene ID" value="SBAD_0000382201"/>
</dbReference>
<accession>A0A183IJ62</accession>
<reference evidence="1" key="1">
    <citation type="submission" date="2016-06" db="UniProtKB">
        <authorList>
            <consortium name="WormBaseParasite"/>
        </authorList>
    </citation>
    <scope>IDENTIFICATION</scope>
</reference>
<evidence type="ECO:0000313" key="1">
    <source>
        <dbReference type="WBParaSite" id="SBAD_0000382201-mRNA-1"/>
    </source>
</evidence>
<name>A0A183IJ62_9BILA</name>
<sequence>LSSFVGSSFKVSAFVNSSLFHRHPLTGLSRSTRKALGKLLVAVGLTTSVGPITSPQRRWASMAYPACSSCRGVSVIYERNLVAVKCKIVSMTMQTCKVSAYFLECGQRVIFQVHVPNDGLKLNFTNDFQVESGADCARRCYNSDKSPVGVTHGVCLMTEQSYPCAEGRPYVAQHYSSTPFIISCVRCTRKQQDTSSLMQCVHRCADMHCTLAAYSRKSAKGNCLLTNKTVAAATQNCQQPLSEATVETDGELPILIDCVKCIG</sequence>
<proteinExistence type="predicted"/>
<protein>
    <submittedName>
        <fullName evidence="1">Apple domain-containing protein</fullName>
    </submittedName>
</protein>
<dbReference type="AlphaFoldDB" id="A0A183IJ62"/>